<dbReference type="GO" id="GO:0036297">
    <property type="term" value="P:interstrand cross-link repair"/>
    <property type="evidence" value="ECO:0007669"/>
    <property type="project" value="TreeGrafter"/>
</dbReference>
<reference evidence="7 8" key="1">
    <citation type="journal article" date="2017" name="Nature">
        <title>The Apostasia genome and the evolution of orchids.</title>
        <authorList>
            <person name="Zhang G.Q."/>
            <person name="Liu K.W."/>
            <person name="Li Z."/>
            <person name="Lohaus R."/>
            <person name="Hsiao Y.Y."/>
            <person name="Niu S.C."/>
            <person name="Wang J.Y."/>
            <person name="Lin Y.C."/>
            <person name="Xu Q."/>
            <person name="Chen L.J."/>
            <person name="Yoshida K."/>
            <person name="Fujiwara S."/>
            <person name="Wang Z.W."/>
            <person name="Zhang Y.Q."/>
            <person name="Mitsuda N."/>
            <person name="Wang M."/>
            <person name="Liu G.H."/>
            <person name="Pecoraro L."/>
            <person name="Huang H.X."/>
            <person name="Xiao X.J."/>
            <person name="Lin M."/>
            <person name="Wu X.Y."/>
            <person name="Wu W.L."/>
            <person name="Chen Y.Y."/>
            <person name="Chang S.B."/>
            <person name="Sakamoto S."/>
            <person name="Ohme-Takagi M."/>
            <person name="Yagi M."/>
            <person name="Zeng S.J."/>
            <person name="Shen C.Y."/>
            <person name="Yeh C.M."/>
            <person name="Luo Y.B."/>
            <person name="Tsai W.C."/>
            <person name="Van de Peer Y."/>
            <person name="Liu Z.J."/>
        </authorList>
    </citation>
    <scope>NUCLEOTIDE SEQUENCE [LARGE SCALE GENOMIC DNA]</scope>
    <source>
        <strain evidence="8">cv. Shenzhen</strain>
        <tissue evidence="7">Stem</tissue>
    </source>
</reference>
<evidence type="ECO:0000256" key="1">
    <source>
        <dbReference type="ARBA" id="ARBA00004123"/>
    </source>
</evidence>
<evidence type="ECO:0008006" key="9">
    <source>
        <dbReference type="Google" id="ProtNLM"/>
    </source>
</evidence>
<dbReference type="PANTHER" id="PTHR32086:SF0">
    <property type="entry name" value="FANCONI ANEMIA GROUP D2 PROTEIN"/>
    <property type="match status" value="1"/>
</dbReference>
<organism evidence="7 8">
    <name type="scientific">Apostasia shenzhenica</name>
    <dbReference type="NCBI Taxonomy" id="1088818"/>
    <lineage>
        <taxon>Eukaryota</taxon>
        <taxon>Viridiplantae</taxon>
        <taxon>Streptophyta</taxon>
        <taxon>Embryophyta</taxon>
        <taxon>Tracheophyta</taxon>
        <taxon>Spermatophyta</taxon>
        <taxon>Magnoliopsida</taxon>
        <taxon>Liliopsida</taxon>
        <taxon>Asparagales</taxon>
        <taxon>Orchidaceae</taxon>
        <taxon>Apostasioideae</taxon>
        <taxon>Apostasia</taxon>
    </lineage>
</organism>
<keyword evidence="2" id="KW-1017">Isopeptide bond</keyword>
<dbReference type="GO" id="GO:0007129">
    <property type="term" value="P:homologous chromosome pairing at meiosis"/>
    <property type="evidence" value="ECO:0007669"/>
    <property type="project" value="TreeGrafter"/>
</dbReference>
<keyword evidence="3" id="KW-0832">Ubl conjugation</keyword>
<feature type="compositionally biased region" description="Basic and acidic residues" evidence="6">
    <location>
        <begin position="924"/>
        <end position="934"/>
    </location>
</feature>
<dbReference type="GO" id="GO:0000793">
    <property type="term" value="C:condensed chromosome"/>
    <property type="evidence" value="ECO:0007669"/>
    <property type="project" value="TreeGrafter"/>
</dbReference>
<evidence type="ECO:0000256" key="6">
    <source>
        <dbReference type="SAM" id="MobiDB-lite"/>
    </source>
</evidence>
<dbReference type="InterPro" id="IPR029448">
    <property type="entry name" value="FANCD2"/>
</dbReference>
<dbReference type="GO" id="GO:0031573">
    <property type="term" value="P:mitotic intra-S DNA damage checkpoint signaling"/>
    <property type="evidence" value="ECO:0007669"/>
    <property type="project" value="TreeGrafter"/>
</dbReference>
<evidence type="ECO:0000313" key="8">
    <source>
        <dbReference type="Proteomes" id="UP000236161"/>
    </source>
</evidence>
<keyword evidence="8" id="KW-1185">Reference proteome</keyword>
<comment type="similarity">
    <text evidence="5">Belongs to the Fanconi anemia protein FANCD2 family.</text>
</comment>
<name>A0A2I0A5R1_9ASPA</name>
<dbReference type="InterPro" id="IPR016024">
    <property type="entry name" value="ARM-type_fold"/>
</dbReference>
<keyword evidence="4" id="KW-0539">Nucleus</keyword>
<dbReference type="SUPFAM" id="SSF48371">
    <property type="entry name" value="ARM repeat"/>
    <property type="match status" value="1"/>
</dbReference>
<dbReference type="OrthoDB" id="27031at2759"/>
<gene>
    <name evidence="7" type="ORF">AXF42_Ash007536</name>
</gene>
<comment type="subcellular location">
    <subcellularLocation>
        <location evidence="1">Nucleus</location>
    </subcellularLocation>
</comment>
<accession>A0A2I0A5R1</accession>
<dbReference type="GO" id="GO:0005634">
    <property type="term" value="C:nucleus"/>
    <property type="evidence" value="ECO:0007669"/>
    <property type="project" value="UniProtKB-SubCell"/>
</dbReference>
<evidence type="ECO:0000256" key="3">
    <source>
        <dbReference type="ARBA" id="ARBA00022843"/>
    </source>
</evidence>
<dbReference type="Pfam" id="PF14631">
    <property type="entry name" value="FancD2"/>
    <property type="match status" value="3"/>
</dbReference>
<sequence>MVFLRRINSGNPRKRPAAPSADLHLSSTAVFPRSPCRLRSTAIAAAGISDADGKGEGVSKVNIQSVRGRGDDREQDVSLMVSLLAEAGCTIRVSGDFPPSLPADPHKLCRHLENCLSLASDRVSLFVSGFSSYIRNSQNLRRVLVPASHDGSVGSARESLVRLLLLVAPIQPQLLNLLLEKLPEHFNADTIGGNCSLKDDIARLIVNQFRWLDFLVDSEGFAEKLMEVLSICPSGLKKEIIGSLPEIIGDKSHGTVVTALEKMLLEDSEVIVPVLDSFSNLNLDEHLREQAVTIALSCIRTADGEHMPHLLKFLLSSTTSANAGRIISQIREQLKIIGVVDPYFVRNKKLKEKSLAYSTEASILDALKSSLQFKTVDTEILCDAVLKELKSIAEPRYHKVIDIWFLLLICSNGGSLLKSAQKLLKRKIISGCLSEALFDQCISGHRELVKDYFPSFVSISEYLLSSKEKEARNFGIHLYVALFQEFKDTYSRQEVLGVLVTHIGSGIAYEVSSALETLIILTSRYSEQLITMSSHITGILDYMDSFEEDNLHKVYDVFCHLVLSSQSSTDMGSSLANEVMMIIRKQVSNANLVYRKMGIIGTLKIVSLLGEVNAPIRILSSQKSNFEDAFDLLQMCLDSCKLFPLTLILLYDELIALLEHSVLKPAILEWLSKHVGEFESKFLSDVEGGQLPLNVSSDGIEGVHHLCRFFLLSFCYCLLLTNHGSLAGIDALLGCPLHLPSTKYLSEVHWKRLTEKQKQTVCLSLYYAINWIRELLNAFGTQISSEVASVTPNTKNVMAKKLLKRLRNLMYPQTFTDGIRRNLDHVLIIDFSSCSVMESILDVLLKAHPTSFPEVRYHVKQSGSSIFFKKKSLEGTLSETIPLKRKKIKKTDSPTSENSDLNTQLRQPMIINVLKKAGALASRVSDESSRHTSNEKSPQCAEGHCFGPNDLGGADISTALKTLDAQRSNFRPLNVDSLSLLCFSESRKINLLEFFGLPNSVTEIFLCLVHFGNLFLGYVPVGTSPNVVCKNSCCADPAAELPLHLYLLRDLHQKLDDLTSTSTHLQTASPVKASIGFCRMTTIDLLSKIRPLFGSLRKYLDIAFSVLSSGSKVCEDHWNALSRSAGNPYLPNLKVSETSVASSVIREVLSCYSRMLCLEDLYCRENSQILRDILEAFQLTEIPTNFFLGLEPVPTPGTMDYLYCGVFAFLEDILEAGKSVSLSYLLASEVLITLHSLVNLKLISSKCGEPNGMKVQVRCSNQVLHYLTSRLGLSANKILLHEWGSEDNENYLKGKSDTIQKILRIYLTNSESTCDTLRELACSTLPQIEIEAKLSIQSWLRSDRLEIESLITLMDILKGIRAVFIDLPYHVLIIAPSSWMQHEENISVLRKLIKEVKHKNGENNQRQLAGEMLVKIRQSVNVIVALISLCKVHEKLRELQKATRIIHALCCEAKGSKQTMVTSKIPATKRSMERFLFHVKSLIHNNTSNGCVFWMGNLKHKDLYGQVVSSQAYTDGDDDADHAEENHSGEELRESVGDHDQEIDQN</sequence>
<evidence type="ECO:0000256" key="4">
    <source>
        <dbReference type="ARBA" id="ARBA00023242"/>
    </source>
</evidence>
<dbReference type="GO" id="GO:1990918">
    <property type="term" value="P:double-strand break repair involved in meiotic recombination"/>
    <property type="evidence" value="ECO:0007669"/>
    <property type="project" value="TreeGrafter"/>
</dbReference>
<protein>
    <recommendedName>
        <fullName evidence="9">Fanconi anemia group D2 protein</fullName>
    </recommendedName>
</protein>
<dbReference type="STRING" id="1088818.A0A2I0A5R1"/>
<dbReference type="EMBL" id="KZ452015">
    <property type="protein sequence ID" value="PKA50881.1"/>
    <property type="molecule type" value="Genomic_DNA"/>
</dbReference>
<dbReference type="PANTHER" id="PTHR32086">
    <property type="entry name" value="FANCONI ANEMIA GROUP D2 PROTEIN"/>
    <property type="match status" value="1"/>
</dbReference>
<evidence type="ECO:0000256" key="2">
    <source>
        <dbReference type="ARBA" id="ARBA00022499"/>
    </source>
</evidence>
<feature type="region of interest" description="Disordered" evidence="6">
    <location>
        <begin position="1514"/>
        <end position="1546"/>
    </location>
</feature>
<evidence type="ECO:0000256" key="5">
    <source>
        <dbReference type="ARBA" id="ARBA00093456"/>
    </source>
</evidence>
<evidence type="ECO:0000313" key="7">
    <source>
        <dbReference type="EMBL" id="PKA50881.1"/>
    </source>
</evidence>
<dbReference type="GO" id="GO:0070182">
    <property type="term" value="F:DNA polymerase binding"/>
    <property type="evidence" value="ECO:0007669"/>
    <property type="project" value="TreeGrafter"/>
</dbReference>
<feature type="region of interest" description="Disordered" evidence="6">
    <location>
        <begin position="924"/>
        <end position="943"/>
    </location>
</feature>
<proteinExistence type="inferred from homology"/>
<dbReference type="Proteomes" id="UP000236161">
    <property type="component" value="Unassembled WGS sequence"/>
</dbReference>
<feature type="compositionally biased region" description="Basic and acidic residues" evidence="6">
    <location>
        <begin position="1523"/>
        <end position="1546"/>
    </location>
</feature>